<evidence type="ECO:0000313" key="5">
    <source>
        <dbReference type="Proteomes" id="UP000276260"/>
    </source>
</evidence>
<dbReference type="OrthoDB" id="245568at2"/>
<gene>
    <name evidence="4" type="ORF">EIK76_14020</name>
</gene>
<dbReference type="Gene3D" id="3.40.190.10">
    <property type="entry name" value="Periplasmic binding protein-like II"/>
    <property type="match status" value="2"/>
</dbReference>
<dbReference type="PANTHER" id="PTHR35936:SF19">
    <property type="entry name" value="AMINO-ACID-BINDING PROTEIN YXEM-RELATED"/>
    <property type="match status" value="1"/>
</dbReference>
<name>A0A3P3QEJ2_9GAMM</name>
<protein>
    <recommendedName>
        <fullName evidence="3">Solute-binding protein family 3/N-terminal domain-containing protein</fullName>
    </recommendedName>
</protein>
<keyword evidence="2" id="KW-0732">Signal</keyword>
<feature type="domain" description="Solute-binding protein family 3/N-terminal" evidence="3">
    <location>
        <begin position="25"/>
        <end position="240"/>
    </location>
</feature>
<comment type="caution">
    <text evidence="4">The sequence shown here is derived from an EMBL/GenBank/DDBJ whole genome shotgun (WGS) entry which is preliminary data.</text>
</comment>
<evidence type="ECO:0000256" key="1">
    <source>
        <dbReference type="ARBA" id="ARBA00010333"/>
    </source>
</evidence>
<proteinExistence type="inferred from homology"/>
<dbReference type="PANTHER" id="PTHR35936">
    <property type="entry name" value="MEMBRANE-BOUND LYTIC MUREIN TRANSGLYCOSYLASE F"/>
    <property type="match status" value="1"/>
</dbReference>
<dbReference type="Pfam" id="PF00497">
    <property type="entry name" value="SBP_bac_3"/>
    <property type="match status" value="1"/>
</dbReference>
<evidence type="ECO:0000256" key="2">
    <source>
        <dbReference type="ARBA" id="ARBA00022729"/>
    </source>
</evidence>
<comment type="similarity">
    <text evidence="1">Belongs to the bacterial solute-binding protein 3 family.</text>
</comment>
<dbReference type="Proteomes" id="UP000276260">
    <property type="component" value="Unassembled WGS sequence"/>
</dbReference>
<dbReference type="InterPro" id="IPR001638">
    <property type="entry name" value="Solute-binding_3/MltF_N"/>
</dbReference>
<reference evidence="4 5" key="1">
    <citation type="submission" date="2018-11" db="EMBL/GenBank/DDBJ databases">
        <title>Draft genome analysis of Rheinheimera mesophila isolated from an industrial waste site.</title>
        <authorList>
            <person name="Yu Q."/>
            <person name="Qi Y."/>
            <person name="Zhang H."/>
            <person name="Lu Y."/>
            <person name="Pu J."/>
        </authorList>
    </citation>
    <scope>NUCLEOTIDE SEQUENCE [LARGE SCALE GENOMIC DNA]</scope>
    <source>
        <strain evidence="4 5">IITR13</strain>
    </source>
</reference>
<dbReference type="RefSeq" id="WP_046518518.1">
    <property type="nucleotide sequence ID" value="NZ_LAVS01000002.1"/>
</dbReference>
<evidence type="ECO:0000259" key="3">
    <source>
        <dbReference type="SMART" id="SM00062"/>
    </source>
</evidence>
<dbReference type="AlphaFoldDB" id="A0A3P3QEJ2"/>
<accession>A0A3P3QEJ2</accession>
<dbReference type="SMART" id="SM00062">
    <property type="entry name" value="PBPb"/>
    <property type="match status" value="1"/>
</dbReference>
<organism evidence="4 5">
    <name type="scientific">Rheinheimera mesophila</name>
    <dbReference type="NCBI Taxonomy" id="1547515"/>
    <lineage>
        <taxon>Bacteria</taxon>
        <taxon>Pseudomonadati</taxon>
        <taxon>Pseudomonadota</taxon>
        <taxon>Gammaproteobacteria</taxon>
        <taxon>Chromatiales</taxon>
        <taxon>Chromatiaceae</taxon>
        <taxon>Rheinheimera</taxon>
    </lineage>
</organism>
<evidence type="ECO:0000313" key="4">
    <source>
        <dbReference type="EMBL" id="RRJ19564.1"/>
    </source>
</evidence>
<sequence length="242" mass="28219">MQYLLYIAMLWIALVAVPLKAQQLQLLVGVEKPPYIKRATQTGYELELLRTVVKRMGFDSQFIHVPNGRLLDLFSEGQADMVSLQRGFPPGFYATLPYISYQNILIVRQDLVKELVKLNDLAGLRVMAFQNARQFLPPEYAEAIRNTSSYLEVVEQHQLPALLLKNRVDVLVMDRNIFWHYYRQTAPKDHSLKVLSFFQPNHYHMLARTPEVAERFNKALMEVKQSELFSQLQLKYFAELNQ</sequence>
<dbReference type="SUPFAM" id="SSF53850">
    <property type="entry name" value="Periplasmic binding protein-like II"/>
    <property type="match status" value="1"/>
</dbReference>
<dbReference type="EMBL" id="RRCF01000004">
    <property type="protein sequence ID" value="RRJ19564.1"/>
    <property type="molecule type" value="Genomic_DNA"/>
</dbReference>
<keyword evidence="5" id="KW-1185">Reference proteome</keyword>